<keyword evidence="4" id="KW-1185">Reference proteome</keyword>
<feature type="compositionally biased region" description="Basic residues" evidence="1">
    <location>
        <begin position="121"/>
        <end position="132"/>
    </location>
</feature>
<organism evidence="3 4">
    <name type="scientific">Ladona fulva</name>
    <name type="common">Scarce chaser dragonfly</name>
    <name type="synonym">Libellula fulva</name>
    <dbReference type="NCBI Taxonomy" id="123851"/>
    <lineage>
        <taxon>Eukaryota</taxon>
        <taxon>Metazoa</taxon>
        <taxon>Ecdysozoa</taxon>
        <taxon>Arthropoda</taxon>
        <taxon>Hexapoda</taxon>
        <taxon>Insecta</taxon>
        <taxon>Pterygota</taxon>
        <taxon>Palaeoptera</taxon>
        <taxon>Odonata</taxon>
        <taxon>Epiprocta</taxon>
        <taxon>Anisoptera</taxon>
        <taxon>Libelluloidea</taxon>
        <taxon>Libellulidae</taxon>
        <taxon>Ladona</taxon>
    </lineage>
</organism>
<sequence>MTITATRLRKGMHGKLSLGNFNELNFNELPEAEKKVIGNSYQRKWKSLRDSYTRERAKQRNEIKSGSAKKYRKKYIFFEQLNFLETNAKPTEDSIEITDLEENIEGSLEATQEKSNEVMRTRRNAKRRHPDD</sequence>
<dbReference type="Pfam" id="PF10545">
    <property type="entry name" value="MADF_DNA_bdg"/>
    <property type="match status" value="1"/>
</dbReference>
<feature type="region of interest" description="Disordered" evidence="1">
    <location>
        <begin position="102"/>
        <end position="132"/>
    </location>
</feature>
<feature type="domain" description="MADF" evidence="2">
    <location>
        <begin position="39"/>
        <end position="84"/>
    </location>
</feature>
<name>A0A8K0KGV8_LADFU</name>
<dbReference type="InterPro" id="IPR006578">
    <property type="entry name" value="MADF-dom"/>
</dbReference>
<reference evidence="3" key="1">
    <citation type="submission" date="2013-04" db="EMBL/GenBank/DDBJ databases">
        <authorList>
            <person name="Qu J."/>
            <person name="Murali S.C."/>
            <person name="Bandaranaike D."/>
            <person name="Bellair M."/>
            <person name="Blankenburg K."/>
            <person name="Chao H."/>
            <person name="Dinh H."/>
            <person name="Doddapaneni H."/>
            <person name="Downs B."/>
            <person name="Dugan-Rocha S."/>
            <person name="Elkadiri S."/>
            <person name="Gnanaolivu R.D."/>
            <person name="Hernandez B."/>
            <person name="Javaid M."/>
            <person name="Jayaseelan J.C."/>
            <person name="Lee S."/>
            <person name="Li M."/>
            <person name="Ming W."/>
            <person name="Munidasa M."/>
            <person name="Muniz J."/>
            <person name="Nguyen L."/>
            <person name="Ongeri F."/>
            <person name="Osuji N."/>
            <person name="Pu L.-L."/>
            <person name="Puazo M."/>
            <person name="Qu C."/>
            <person name="Quiroz J."/>
            <person name="Raj R."/>
            <person name="Weissenberger G."/>
            <person name="Xin Y."/>
            <person name="Zou X."/>
            <person name="Han Y."/>
            <person name="Richards S."/>
            <person name="Worley K."/>
            <person name="Muzny D."/>
            <person name="Gibbs R."/>
        </authorList>
    </citation>
    <scope>NUCLEOTIDE SEQUENCE</scope>
    <source>
        <strain evidence="3">Sampled in the wild</strain>
    </source>
</reference>
<evidence type="ECO:0000259" key="2">
    <source>
        <dbReference type="Pfam" id="PF10545"/>
    </source>
</evidence>
<dbReference type="OrthoDB" id="6627638at2759"/>
<proteinExistence type="predicted"/>
<comment type="caution">
    <text evidence="3">The sequence shown here is derived from an EMBL/GenBank/DDBJ whole genome shotgun (WGS) entry which is preliminary data.</text>
</comment>
<feature type="non-terminal residue" evidence="3">
    <location>
        <position position="132"/>
    </location>
</feature>
<dbReference type="EMBL" id="KZ308863">
    <property type="protein sequence ID" value="KAG8234999.1"/>
    <property type="molecule type" value="Genomic_DNA"/>
</dbReference>
<gene>
    <name evidence="3" type="ORF">J437_LFUL013879</name>
</gene>
<protein>
    <recommendedName>
        <fullName evidence="2">MADF domain-containing protein</fullName>
    </recommendedName>
</protein>
<dbReference type="Proteomes" id="UP000792457">
    <property type="component" value="Unassembled WGS sequence"/>
</dbReference>
<dbReference type="AlphaFoldDB" id="A0A8K0KGV8"/>
<evidence type="ECO:0000313" key="4">
    <source>
        <dbReference type="Proteomes" id="UP000792457"/>
    </source>
</evidence>
<reference evidence="3" key="2">
    <citation type="submission" date="2017-10" db="EMBL/GenBank/DDBJ databases">
        <title>Ladona fulva Genome sequencing and assembly.</title>
        <authorList>
            <person name="Murali S."/>
            <person name="Richards S."/>
            <person name="Bandaranaike D."/>
            <person name="Bellair M."/>
            <person name="Blankenburg K."/>
            <person name="Chao H."/>
            <person name="Dinh H."/>
            <person name="Doddapaneni H."/>
            <person name="Dugan-Rocha S."/>
            <person name="Elkadiri S."/>
            <person name="Gnanaolivu R."/>
            <person name="Hernandez B."/>
            <person name="Skinner E."/>
            <person name="Javaid M."/>
            <person name="Lee S."/>
            <person name="Li M."/>
            <person name="Ming W."/>
            <person name="Munidasa M."/>
            <person name="Muniz J."/>
            <person name="Nguyen L."/>
            <person name="Hughes D."/>
            <person name="Osuji N."/>
            <person name="Pu L.-L."/>
            <person name="Puazo M."/>
            <person name="Qu C."/>
            <person name="Quiroz J."/>
            <person name="Raj R."/>
            <person name="Weissenberger G."/>
            <person name="Xin Y."/>
            <person name="Zou X."/>
            <person name="Han Y."/>
            <person name="Worley K."/>
            <person name="Muzny D."/>
            <person name="Gibbs R."/>
        </authorList>
    </citation>
    <scope>NUCLEOTIDE SEQUENCE</scope>
    <source>
        <strain evidence="3">Sampled in the wild</strain>
    </source>
</reference>
<accession>A0A8K0KGV8</accession>
<evidence type="ECO:0000256" key="1">
    <source>
        <dbReference type="SAM" id="MobiDB-lite"/>
    </source>
</evidence>
<feature type="compositionally biased region" description="Basic and acidic residues" evidence="1">
    <location>
        <begin position="111"/>
        <end position="120"/>
    </location>
</feature>
<evidence type="ECO:0000313" key="3">
    <source>
        <dbReference type="EMBL" id="KAG8234999.1"/>
    </source>
</evidence>